<name>A0A2H3CCW2_9AGAR</name>
<dbReference type="SMART" id="SM00220">
    <property type="entry name" value="S_TKc"/>
    <property type="match status" value="2"/>
</dbReference>
<keyword evidence="2" id="KW-0418">Kinase</keyword>
<accession>A0A2H3CCW2</accession>
<dbReference type="InterPro" id="IPR001245">
    <property type="entry name" value="Ser-Thr/Tyr_kinase_cat_dom"/>
</dbReference>
<dbReference type="Pfam" id="PF07714">
    <property type="entry name" value="PK_Tyr_Ser-Thr"/>
    <property type="match status" value="2"/>
</dbReference>
<feature type="domain" description="Protein kinase" evidence="1">
    <location>
        <begin position="100"/>
        <end position="376"/>
    </location>
</feature>
<proteinExistence type="predicted"/>
<dbReference type="InterPro" id="IPR051681">
    <property type="entry name" value="Ser/Thr_Kinases-Pseudokinases"/>
</dbReference>
<dbReference type="SUPFAM" id="SSF56112">
    <property type="entry name" value="Protein kinase-like (PK-like)"/>
    <property type="match status" value="2"/>
</dbReference>
<dbReference type="InterPro" id="IPR008271">
    <property type="entry name" value="Ser/Thr_kinase_AS"/>
</dbReference>
<protein>
    <submittedName>
        <fullName evidence="2">Kinase-like protein</fullName>
    </submittedName>
</protein>
<dbReference type="GO" id="GO:0005524">
    <property type="term" value="F:ATP binding"/>
    <property type="evidence" value="ECO:0007669"/>
    <property type="project" value="InterPro"/>
</dbReference>
<dbReference type="AlphaFoldDB" id="A0A2H3CCW2"/>
<evidence type="ECO:0000313" key="2">
    <source>
        <dbReference type="EMBL" id="PBK76198.1"/>
    </source>
</evidence>
<reference evidence="3" key="1">
    <citation type="journal article" date="2017" name="Nat. Ecol. Evol.">
        <title>Genome expansion and lineage-specific genetic innovations in the forest pathogenic fungi Armillaria.</title>
        <authorList>
            <person name="Sipos G."/>
            <person name="Prasanna A.N."/>
            <person name="Walter M.C."/>
            <person name="O'Connor E."/>
            <person name="Balint B."/>
            <person name="Krizsan K."/>
            <person name="Kiss B."/>
            <person name="Hess J."/>
            <person name="Varga T."/>
            <person name="Slot J."/>
            <person name="Riley R."/>
            <person name="Boka B."/>
            <person name="Rigling D."/>
            <person name="Barry K."/>
            <person name="Lee J."/>
            <person name="Mihaltcheva S."/>
            <person name="LaButti K."/>
            <person name="Lipzen A."/>
            <person name="Waldron R."/>
            <person name="Moloney N.M."/>
            <person name="Sperisen C."/>
            <person name="Kredics L."/>
            <person name="Vagvoelgyi C."/>
            <person name="Patrignani A."/>
            <person name="Fitzpatrick D."/>
            <person name="Nagy I."/>
            <person name="Doyle S."/>
            <person name="Anderson J.B."/>
            <person name="Grigoriev I.V."/>
            <person name="Gueldener U."/>
            <person name="Muensterkoetter M."/>
            <person name="Nagy L.G."/>
        </authorList>
    </citation>
    <scope>NUCLEOTIDE SEQUENCE [LARGE SCALE GENOMIC DNA]</scope>
    <source>
        <strain evidence="3">28-4</strain>
    </source>
</reference>
<dbReference type="InterPro" id="IPR011009">
    <property type="entry name" value="Kinase-like_dom_sf"/>
</dbReference>
<evidence type="ECO:0000259" key="1">
    <source>
        <dbReference type="PROSITE" id="PS50011"/>
    </source>
</evidence>
<dbReference type="PANTHER" id="PTHR44329">
    <property type="entry name" value="SERINE/THREONINE-PROTEIN KINASE TNNI3K-RELATED"/>
    <property type="match status" value="1"/>
</dbReference>
<evidence type="ECO:0000313" key="3">
    <source>
        <dbReference type="Proteomes" id="UP000218334"/>
    </source>
</evidence>
<dbReference type="Proteomes" id="UP000218334">
    <property type="component" value="Unassembled WGS sequence"/>
</dbReference>
<gene>
    <name evidence="2" type="ORF">ARMSODRAFT_1011467</name>
</gene>
<dbReference type="GO" id="GO:0004674">
    <property type="term" value="F:protein serine/threonine kinase activity"/>
    <property type="evidence" value="ECO:0007669"/>
    <property type="project" value="TreeGrafter"/>
</dbReference>
<dbReference type="STRING" id="1076256.A0A2H3CCW2"/>
<feature type="domain" description="Protein kinase" evidence="1">
    <location>
        <begin position="816"/>
        <end position="1104"/>
    </location>
</feature>
<dbReference type="Gene3D" id="1.10.510.10">
    <property type="entry name" value="Transferase(Phosphotransferase) domain 1"/>
    <property type="match status" value="2"/>
</dbReference>
<dbReference type="EMBL" id="KZ293416">
    <property type="protein sequence ID" value="PBK76198.1"/>
    <property type="molecule type" value="Genomic_DNA"/>
</dbReference>
<organism evidence="2 3">
    <name type="scientific">Armillaria solidipes</name>
    <dbReference type="NCBI Taxonomy" id="1076256"/>
    <lineage>
        <taxon>Eukaryota</taxon>
        <taxon>Fungi</taxon>
        <taxon>Dikarya</taxon>
        <taxon>Basidiomycota</taxon>
        <taxon>Agaricomycotina</taxon>
        <taxon>Agaricomycetes</taxon>
        <taxon>Agaricomycetidae</taxon>
        <taxon>Agaricales</taxon>
        <taxon>Marasmiineae</taxon>
        <taxon>Physalacriaceae</taxon>
        <taxon>Armillaria</taxon>
    </lineage>
</organism>
<keyword evidence="2" id="KW-0808">Transferase</keyword>
<dbReference type="InterPro" id="IPR000719">
    <property type="entry name" value="Prot_kinase_dom"/>
</dbReference>
<sequence>MQQTADLAKLASSVFEIVDPDALCHSVANICSSRELSHAFASLTGDNAMRMLDLSFRLVNDRALLDRYDLGLHQRCCRLLRELACNSKVLPRNFLIASEGHEYQAFNEGGNARIYRARYNGTNVVLKVLRFWVDDFRENQGLLRKRFCQEAFLWYTARHKNILPVLGIDQVSFSPHLSIVLPYRSHGSLMKFRQETGPERLDCERLLAEVADGLTYLHDIGIVHGDLFGSNVLIDDEYHAQIADFGLAAFSVITRSAPRTGSGIPGHKAPELLGCGDVDDEDMCVSKASDVYAFACLCYELYQGKGTFSGIPFGALLIQLENKARPARPIRGISGDVVSLDVPDGVWSWIEKCWAQDKDERPAIADVALGMRERTISLASLGLLIFIFCGALLKTEVQSSVYDARERRARERLKSMKARLEAPDSDLFIFGQDFAYQLLRRLEDRLNKNVNKTKRTHVDPTASRSNFSLDNAKMISSIKRELRVPNVNNKPQGRIDAENKIISRIRHAETELNDLLKLIDCLQLGQSQMTKAYHRYSRQLDQAAKNLGDAKMPNWNTFKGISRALEQTRKIHASAVDKGPLWWLSSEPTIWNVISALSRTKEKDEQWVDDVLSLAQAVLLLGREEGEEKHMRNTVLNLKDMQSPLISSSSKSRLVDIACALDPSNTHAKEGRFVYEKHDIFTRIDSAYKSFGTWASWDTLRWIIHEKIIWDKIHLLADQSCNSEKSTRDDWQGKLQRRAWASSVLQSAQRFCASDRMAVISPVDKSKAAISLLRLSHWNNVSYDDSRKLIEIALNKFGGTDQLVNELLIHPEAIKGIVPSPISEGGSAVIYRGTCRIHGETKTVSVKKFQSSWDEKFALEAWTWREMCRTGSDYIVPFLGAVDIRTKPEWTQQMLDSGGESPPVGASEIWLVSEWMPHGTLLRYISKESIDAHGKALLVSQVASAITWIHAHGVAHGDIKAENILVDAKGKARLADFGISSFIDNEYYCYSGGYHGSAVGTTRWMAPERLMPEDFHLASARPTLESDVYSFAMLVCQLYTGLPPLPNIPNDLAFVNRVVRRKKRPSRPPEISDELWAVVTRCWSHEPGDRPTMESLNRDIKRIIGRSAAASGREGNREVAS</sequence>
<keyword evidence="3" id="KW-1185">Reference proteome</keyword>
<dbReference type="PROSITE" id="PS00108">
    <property type="entry name" value="PROTEIN_KINASE_ST"/>
    <property type="match status" value="1"/>
</dbReference>
<dbReference type="PROSITE" id="PS50011">
    <property type="entry name" value="PROTEIN_KINASE_DOM"/>
    <property type="match status" value="2"/>
</dbReference>